<dbReference type="DNASU" id="5306565"/>
<dbReference type="GeneID" id="93525291"/>
<proteinExistence type="predicted"/>
<dbReference type="OMA" id="IEMMEAC"/>
<feature type="domain" description="Polysaccharide pyruvyl transferase" evidence="1">
    <location>
        <begin position="36"/>
        <end position="299"/>
    </location>
</feature>
<sequence length="321" mass="38528">MSNRDKILSYRDLIKKKLIPLINADYVLLDVPNHPNIGDNLIWEGELRFLENIHYKCIYSANVHNWDENKIKDAKIILFHGGGNWGDLYRECQEHRLYIAEKFKDKRIIIFPQTVWYNNKSILPIDCKIFNNHADIHICLRDQMSMDILSNYVDAKKLYLLPDMAFFVDVEAMPMRKVRNDCILFMLRTDSEIDDITFKLESDFDVKDWPTFSNNKYILLLYSYFEYFKVVVSKRLQKCKFLNVFVSPIYGLNRKNNRERYIYKGINFFSNYEIIYTTRLHGLILGILMDKKVIIVDNKYNKCKNYYDTWLREFDNIELMS</sequence>
<name>A0A174VFG6_PARDI</name>
<comment type="caution">
    <text evidence="2">The sequence shown here is derived from an EMBL/GenBank/DDBJ whole genome shotgun (WGS) entry which is preliminary data.</text>
</comment>
<dbReference type="InterPro" id="IPR007345">
    <property type="entry name" value="Polysacch_pyruvyl_Trfase"/>
</dbReference>
<dbReference type="Pfam" id="PF04230">
    <property type="entry name" value="PS_pyruv_trans"/>
    <property type="match status" value="1"/>
</dbReference>
<dbReference type="RefSeq" id="WP_011966445.1">
    <property type="nucleotide sequence ID" value="NZ_AP019729.1"/>
</dbReference>
<accession>A0A174VFG6</accession>
<dbReference type="AlphaFoldDB" id="A0A174VFG6"/>
<protein>
    <submittedName>
        <fullName evidence="2">Exopolysaccharide biosynthesis protein</fullName>
    </submittedName>
</protein>
<evidence type="ECO:0000259" key="1">
    <source>
        <dbReference type="Pfam" id="PF04230"/>
    </source>
</evidence>
<dbReference type="SMR" id="A0A174VFG6"/>
<dbReference type="EMBL" id="WKLT01000029">
    <property type="protein sequence ID" value="MRY60333.1"/>
    <property type="molecule type" value="Genomic_DNA"/>
</dbReference>
<gene>
    <name evidence="2" type="ORF">GKD59_21010</name>
</gene>
<organism evidence="2 3">
    <name type="scientific">Parabacteroides distasonis</name>
    <dbReference type="NCBI Taxonomy" id="823"/>
    <lineage>
        <taxon>Bacteria</taxon>
        <taxon>Pseudomonadati</taxon>
        <taxon>Bacteroidota</taxon>
        <taxon>Bacteroidia</taxon>
        <taxon>Bacteroidales</taxon>
        <taxon>Tannerellaceae</taxon>
        <taxon>Parabacteroides</taxon>
    </lineage>
</organism>
<reference evidence="2 3" key="1">
    <citation type="journal article" date="2019" name="Nat. Med.">
        <title>A library of human gut bacterial isolates paired with longitudinal multiomics data enables mechanistic microbiome research.</title>
        <authorList>
            <person name="Poyet M."/>
            <person name="Groussin M."/>
            <person name="Gibbons S.M."/>
            <person name="Avila-Pacheco J."/>
            <person name="Jiang X."/>
            <person name="Kearney S.M."/>
            <person name="Perrotta A.R."/>
            <person name="Berdy B."/>
            <person name="Zhao S."/>
            <person name="Lieberman T.D."/>
            <person name="Swanson P.K."/>
            <person name="Smith M."/>
            <person name="Roesemann S."/>
            <person name="Alexander J.E."/>
            <person name="Rich S.A."/>
            <person name="Livny J."/>
            <person name="Vlamakis H."/>
            <person name="Clish C."/>
            <person name="Bullock K."/>
            <person name="Deik A."/>
            <person name="Scott J."/>
            <person name="Pierce K.A."/>
            <person name="Xavier R.J."/>
            <person name="Alm E.J."/>
        </authorList>
    </citation>
    <scope>NUCLEOTIDE SEQUENCE [LARGE SCALE GENOMIC DNA]</scope>
    <source>
        <strain evidence="2 3">BIOML-A41</strain>
    </source>
</reference>
<evidence type="ECO:0000313" key="3">
    <source>
        <dbReference type="Proteomes" id="UP000463337"/>
    </source>
</evidence>
<dbReference type="Proteomes" id="UP000463337">
    <property type="component" value="Unassembled WGS sequence"/>
</dbReference>
<evidence type="ECO:0000313" key="2">
    <source>
        <dbReference type="EMBL" id="MRY60333.1"/>
    </source>
</evidence>